<dbReference type="InterPro" id="IPR001109">
    <property type="entry name" value="Hydrogenase_HupF/HypC"/>
</dbReference>
<evidence type="ECO:0000256" key="1">
    <source>
        <dbReference type="ARBA" id="ARBA00006018"/>
    </source>
</evidence>
<protein>
    <submittedName>
        <fullName evidence="2">Hydrogenase</fullName>
    </submittedName>
</protein>
<dbReference type="PANTHER" id="PTHR35177:SF2">
    <property type="entry name" value="HYDROGENASE MATURATION FACTOR HYBG"/>
    <property type="match status" value="1"/>
</dbReference>
<dbReference type="Pfam" id="PF01455">
    <property type="entry name" value="HupF_HypC"/>
    <property type="match status" value="1"/>
</dbReference>
<evidence type="ECO:0000313" key="2">
    <source>
        <dbReference type="EMBL" id="GIT96866.1"/>
    </source>
</evidence>
<comment type="caution">
    <text evidence="2">The sequence shown here is derived from an EMBL/GenBank/DDBJ whole genome shotgun (WGS) entry which is preliminary data.</text>
</comment>
<comment type="similarity">
    <text evidence="1">Belongs to the HupF/HypC family.</text>
</comment>
<dbReference type="PRINTS" id="PR00445">
    <property type="entry name" value="HUPFHYPC"/>
</dbReference>
<dbReference type="Gene3D" id="2.30.30.140">
    <property type="match status" value="1"/>
</dbReference>
<keyword evidence="3" id="KW-1185">Reference proteome</keyword>
<dbReference type="EMBL" id="BPFH01000008">
    <property type="protein sequence ID" value="GIT96866.1"/>
    <property type="molecule type" value="Genomic_DNA"/>
</dbReference>
<evidence type="ECO:0000313" key="3">
    <source>
        <dbReference type="Proteomes" id="UP000786693"/>
    </source>
</evidence>
<dbReference type="NCBIfam" id="TIGR00074">
    <property type="entry name" value="hypC_hupF"/>
    <property type="match status" value="1"/>
</dbReference>
<proteinExistence type="inferred from homology"/>
<reference evidence="2 3" key="1">
    <citation type="submission" date="2021-05" db="EMBL/GenBank/DDBJ databases">
        <title>Bacteria Genome sequencing.</title>
        <authorList>
            <person name="Takabe Y."/>
            <person name="Nakajima Y."/>
            <person name="Suzuki S."/>
            <person name="Shiozaki T."/>
        </authorList>
    </citation>
    <scope>NUCLEOTIDE SEQUENCE [LARGE SCALE GENOMIC DNA]</scope>
    <source>
        <strain evidence="2 3">AI_62</strain>
    </source>
</reference>
<dbReference type="Proteomes" id="UP000786693">
    <property type="component" value="Unassembled WGS sequence"/>
</dbReference>
<dbReference type="SUPFAM" id="SSF159127">
    <property type="entry name" value="HupF/HypC-like"/>
    <property type="match status" value="1"/>
</dbReference>
<name>A0ABQ4NR43_9RHOB</name>
<organism evidence="2 3">
    <name type="scientific">Jannaschia pagri</name>
    <dbReference type="NCBI Taxonomy" id="2829797"/>
    <lineage>
        <taxon>Bacteria</taxon>
        <taxon>Pseudomonadati</taxon>
        <taxon>Pseudomonadota</taxon>
        <taxon>Alphaproteobacteria</taxon>
        <taxon>Rhodobacterales</taxon>
        <taxon>Roseobacteraceae</taxon>
        <taxon>Jannaschia</taxon>
    </lineage>
</organism>
<sequence length="106" mass="10942">MCMGIPLRIETVDGLTAVAADGARRETVDLALVGTQTPGTWVLTHLGAAREVLTERDADLIRAALAGLGRLMQGGELGDAFADIETRGPQLPPHLAAAQAAGQTKA</sequence>
<gene>
    <name evidence="2" type="ORF">JANAI62_34890</name>
</gene>
<dbReference type="PANTHER" id="PTHR35177">
    <property type="entry name" value="HYDROGENASE MATURATION FACTOR HYBG"/>
    <property type="match status" value="1"/>
</dbReference>
<accession>A0ABQ4NR43</accession>